<comment type="caution">
    <text evidence="1">The sequence shown here is derived from an EMBL/GenBank/DDBJ whole genome shotgun (WGS) entry which is preliminary data.</text>
</comment>
<organism evidence="1 2">
    <name type="scientific">Lactococcus garvieae DCC43</name>
    <dbReference type="NCBI Taxonomy" id="1231377"/>
    <lineage>
        <taxon>Bacteria</taxon>
        <taxon>Bacillati</taxon>
        <taxon>Bacillota</taxon>
        <taxon>Bacilli</taxon>
        <taxon>Lactobacillales</taxon>
        <taxon>Streptococcaceae</taxon>
        <taxon>Lactococcus</taxon>
    </lineage>
</organism>
<dbReference type="Proteomes" id="UP000006787">
    <property type="component" value="Unassembled WGS sequence"/>
</dbReference>
<proteinExistence type="predicted"/>
<evidence type="ECO:0000313" key="1">
    <source>
        <dbReference type="EMBL" id="EKF51110.1"/>
    </source>
</evidence>
<evidence type="ECO:0000313" key="2">
    <source>
        <dbReference type="Proteomes" id="UP000006787"/>
    </source>
</evidence>
<protein>
    <submittedName>
        <fullName evidence="1">Uncharacterized protein</fullName>
    </submittedName>
</protein>
<sequence length="38" mass="4472">MFSHNSQGDELLGYCIYAIMSKSVSERKIGFKEQWQIF</sequence>
<dbReference type="AlphaFoldDB" id="K2PI77"/>
<accession>K2PI77</accession>
<name>K2PI77_9LACT</name>
<dbReference type="EMBL" id="AMQS01000023">
    <property type="protein sequence ID" value="EKF51110.1"/>
    <property type="molecule type" value="Genomic_DNA"/>
</dbReference>
<gene>
    <name evidence="1" type="ORF">C426_1553</name>
</gene>
<reference evidence="1 2" key="1">
    <citation type="journal article" date="2012" name="J. Bacteriol.">
        <title>Genome Sequence of the Bacteriocin-Producing Strain Lactococcus garvieae DCC43.</title>
        <authorList>
            <person name="Gabrielsen C."/>
            <person name="Brede D.A."/>
            <person name="Hernandez P.E."/>
            <person name="Nes I.F."/>
            <person name="Diep D.B."/>
        </authorList>
    </citation>
    <scope>NUCLEOTIDE SEQUENCE [LARGE SCALE GENOMIC DNA]</scope>
    <source>
        <strain evidence="1 2">DCC43</strain>
    </source>
</reference>